<proteinExistence type="predicted"/>
<evidence type="ECO:0008006" key="3">
    <source>
        <dbReference type="Google" id="ProtNLM"/>
    </source>
</evidence>
<dbReference type="OrthoDB" id="9012348at2"/>
<dbReference type="RefSeq" id="WP_047895435.1">
    <property type="nucleotide sequence ID" value="NZ_AEJF01000168.1"/>
</dbReference>
<organism evidence="1 2">
    <name type="scientific">Caballeronia mineralivorans PML1(12)</name>
    <dbReference type="NCBI Taxonomy" id="908627"/>
    <lineage>
        <taxon>Bacteria</taxon>
        <taxon>Pseudomonadati</taxon>
        <taxon>Pseudomonadota</taxon>
        <taxon>Betaproteobacteria</taxon>
        <taxon>Burkholderiales</taxon>
        <taxon>Burkholderiaceae</taxon>
        <taxon>Caballeronia</taxon>
    </lineage>
</organism>
<name>A0A0J1CQP5_9BURK</name>
<gene>
    <name evidence="1" type="ORF">EOS_27960</name>
</gene>
<dbReference type="Proteomes" id="UP000035963">
    <property type="component" value="Unassembled WGS sequence"/>
</dbReference>
<protein>
    <recommendedName>
        <fullName evidence="3">Fis family transcriptional regulator</fullName>
    </recommendedName>
</protein>
<evidence type="ECO:0000313" key="2">
    <source>
        <dbReference type="Proteomes" id="UP000035963"/>
    </source>
</evidence>
<reference evidence="1 2" key="1">
    <citation type="journal article" date="2015" name="Genome Announc.">
        <title>Draft Genome Sequence of Burkholderia sp. Strain PML1(12), an Ectomycorrhizosphere-Inhabiting Bacterium with Effective Mineral-Weathering Ability.</title>
        <authorList>
            <person name="Uroz S."/>
            <person name="Oger P."/>
        </authorList>
    </citation>
    <scope>NUCLEOTIDE SEQUENCE [LARGE SCALE GENOMIC DNA]</scope>
    <source>
        <strain evidence="2">PML1(12)</strain>
    </source>
</reference>
<dbReference type="PATRIC" id="fig|908627.4.peg.6253"/>
<sequence>MSPLRRKPLSKTMLLPHTASYVRELVLHNHVALAAFRAGKGNGNLLAELAKALYLAWYLQEAGFEAADRELYLEVEVILDNAARNSNNDIWFIEPAECGPVTRILDLHERRLSSAPVHAVSEAQARLLRFGRTSRRSPW</sequence>
<keyword evidence="2" id="KW-1185">Reference proteome</keyword>
<accession>A0A0J1CQP5</accession>
<comment type="caution">
    <text evidence="1">The sequence shown here is derived from an EMBL/GenBank/DDBJ whole genome shotgun (WGS) entry which is preliminary data.</text>
</comment>
<dbReference type="AlphaFoldDB" id="A0A0J1CQP5"/>
<dbReference type="EMBL" id="AEJF01000168">
    <property type="protein sequence ID" value="KLU22964.1"/>
    <property type="molecule type" value="Genomic_DNA"/>
</dbReference>
<evidence type="ECO:0000313" key="1">
    <source>
        <dbReference type="EMBL" id="KLU22964.1"/>
    </source>
</evidence>